<evidence type="ECO:0000313" key="1">
    <source>
        <dbReference type="EMBL" id="BBF68833.1"/>
    </source>
</evidence>
<keyword evidence="2" id="KW-1185">Reference proteome</keyword>
<name>A0ABM7FUR5_9SPHN</name>
<gene>
    <name evidence="1" type="ORF">SBA_ch1_10330</name>
</gene>
<evidence type="ECO:0000313" key="2">
    <source>
        <dbReference type="Proteomes" id="UP001059971"/>
    </source>
</evidence>
<accession>A0ABM7FUR5</accession>
<sequence>MSGTVQHNWLESLSPLPDAYDDGRSDYWERAVLDAEELVTGFNLACAYMLARVLYRAYRGQHDPYCLTDDAGHERARWKSWEMPPGRCVADAIAWVTIRSLMHYLLFLHDRKSSARMDDSGEWQDLPFLIAVVRTLGWHYTSADVRLIAQMVDAQFEGERASKCGLRRTREERAEASAWRAARDREVG</sequence>
<organism evidence="1 2">
    <name type="scientific">Sphingomonas bisphenolicum</name>
    <dbReference type="NCBI Taxonomy" id="296544"/>
    <lineage>
        <taxon>Bacteria</taxon>
        <taxon>Pseudomonadati</taxon>
        <taxon>Pseudomonadota</taxon>
        <taxon>Alphaproteobacteria</taxon>
        <taxon>Sphingomonadales</taxon>
        <taxon>Sphingomonadaceae</taxon>
        <taxon>Sphingomonas</taxon>
    </lineage>
</organism>
<dbReference type="Proteomes" id="UP001059971">
    <property type="component" value="Chromosome 1"/>
</dbReference>
<dbReference type="RefSeq" id="WP_261936134.1">
    <property type="nucleotide sequence ID" value="NZ_AP018817.1"/>
</dbReference>
<dbReference type="EMBL" id="AP018817">
    <property type="protein sequence ID" value="BBF68833.1"/>
    <property type="molecule type" value="Genomic_DNA"/>
</dbReference>
<proteinExistence type="predicted"/>
<reference evidence="1" key="1">
    <citation type="submission" date="2018-07" db="EMBL/GenBank/DDBJ databases">
        <title>Complete genome sequence of Sphingomonas bisphenolicum strain AO1, a bisphenol A degradative bacterium isolated from Japanese farm field.</title>
        <authorList>
            <person name="Murakami M."/>
            <person name="Koh M."/>
            <person name="Koba S."/>
            <person name="Matsumura Y."/>
        </authorList>
    </citation>
    <scope>NUCLEOTIDE SEQUENCE</scope>
    <source>
        <strain evidence="1">AO1</strain>
    </source>
</reference>
<protein>
    <submittedName>
        <fullName evidence="1">Uncharacterized protein</fullName>
    </submittedName>
</protein>